<dbReference type="PANTHER" id="PTHR43447">
    <property type="entry name" value="ALPHA-AMYLASE"/>
    <property type="match status" value="1"/>
</dbReference>
<evidence type="ECO:0000313" key="9">
    <source>
        <dbReference type="Proteomes" id="UP000054845"/>
    </source>
</evidence>
<dbReference type="InterPro" id="IPR013780">
    <property type="entry name" value="Glyco_hydro_b"/>
</dbReference>
<proteinExistence type="inferred from homology"/>
<dbReference type="GO" id="GO:0005975">
    <property type="term" value="P:carbohydrate metabolic process"/>
    <property type="evidence" value="ECO:0007669"/>
    <property type="project" value="InterPro"/>
</dbReference>
<evidence type="ECO:0000256" key="1">
    <source>
        <dbReference type="ARBA" id="ARBA00001913"/>
    </source>
</evidence>
<keyword evidence="3" id="KW-0479">Metal-binding</keyword>
<accession>A0A0P1B7Y9</accession>
<dbReference type="SMART" id="SM00642">
    <property type="entry name" value="Aamy"/>
    <property type="match status" value="1"/>
</dbReference>
<dbReference type="SUPFAM" id="SSF51011">
    <property type="entry name" value="Glycosyl hydrolase domain"/>
    <property type="match status" value="1"/>
</dbReference>
<dbReference type="GO" id="GO:0005509">
    <property type="term" value="F:calcium ion binding"/>
    <property type="evidence" value="ECO:0007669"/>
    <property type="project" value="InterPro"/>
</dbReference>
<dbReference type="Proteomes" id="UP000054845">
    <property type="component" value="Unassembled WGS sequence"/>
</dbReference>
<dbReference type="InterPro" id="IPR017853">
    <property type="entry name" value="GH"/>
</dbReference>
<dbReference type="AlphaFoldDB" id="A0A0P1B7Y9"/>
<dbReference type="NCBIfam" id="NF006969">
    <property type="entry name" value="PRK09441.1-2"/>
    <property type="match status" value="1"/>
</dbReference>
<dbReference type="Gene3D" id="3.20.20.80">
    <property type="entry name" value="Glycosidases"/>
    <property type="match status" value="1"/>
</dbReference>
<evidence type="ECO:0000259" key="7">
    <source>
        <dbReference type="SMART" id="SM00642"/>
    </source>
</evidence>
<name>A0A0P1B7Y9_9BASI</name>
<dbReference type="InterPro" id="IPR006047">
    <property type="entry name" value="GH13_cat_dom"/>
</dbReference>
<dbReference type="STRING" id="401625.A0A0P1B7Y9"/>
<dbReference type="SUPFAM" id="SSF51445">
    <property type="entry name" value="(Trans)glycosidases"/>
    <property type="match status" value="1"/>
</dbReference>
<dbReference type="InterPro" id="IPR013776">
    <property type="entry name" value="A-amylase_thermo"/>
</dbReference>
<dbReference type="Gene3D" id="2.40.30.140">
    <property type="match status" value="1"/>
</dbReference>
<keyword evidence="4" id="KW-0378">Hydrolase</keyword>
<dbReference type="PIRSF" id="PIRSF001021">
    <property type="entry name" value="Alph-amls_thrmst"/>
    <property type="match status" value="1"/>
</dbReference>
<dbReference type="GO" id="GO:0004553">
    <property type="term" value="F:hydrolase activity, hydrolyzing O-glycosyl compounds"/>
    <property type="evidence" value="ECO:0007669"/>
    <property type="project" value="InterPro"/>
</dbReference>
<evidence type="ECO:0000313" key="8">
    <source>
        <dbReference type="EMBL" id="CEH12048.1"/>
    </source>
</evidence>
<evidence type="ECO:0000256" key="5">
    <source>
        <dbReference type="ARBA" id="ARBA00023277"/>
    </source>
</evidence>
<comment type="similarity">
    <text evidence="2">Belongs to the glycosyl hydrolase 13 family.</text>
</comment>
<evidence type="ECO:0000256" key="4">
    <source>
        <dbReference type="ARBA" id="ARBA00022801"/>
    </source>
</evidence>
<evidence type="ECO:0000256" key="2">
    <source>
        <dbReference type="ARBA" id="ARBA00008061"/>
    </source>
</evidence>
<comment type="cofactor">
    <cofactor evidence="1">
        <name>Ca(2+)</name>
        <dbReference type="ChEBI" id="CHEBI:29108"/>
    </cofactor>
</comment>
<protein>
    <submittedName>
        <fullName evidence="8">Alpha-amylase</fullName>
    </submittedName>
</protein>
<evidence type="ECO:0000256" key="6">
    <source>
        <dbReference type="ARBA" id="ARBA00023295"/>
    </source>
</evidence>
<evidence type="ECO:0000256" key="3">
    <source>
        <dbReference type="ARBA" id="ARBA00022723"/>
    </source>
</evidence>
<dbReference type="Gene3D" id="2.60.40.1180">
    <property type="entry name" value="Golgi alpha-mannosidase II"/>
    <property type="match status" value="1"/>
</dbReference>
<dbReference type="Pfam" id="PF00128">
    <property type="entry name" value="Alpha-amylase"/>
    <property type="match status" value="1"/>
</dbReference>
<keyword evidence="9" id="KW-1185">Reference proteome</keyword>
<dbReference type="EMBL" id="CCYA01000118">
    <property type="protein sequence ID" value="CEH12048.1"/>
    <property type="molecule type" value="Genomic_DNA"/>
</dbReference>
<dbReference type="NCBIfam" id="NF006968">
    <property type="entry name" value="PRK09441.1-1"/>
    <property type="match status" value="1"/>
</dbReference>
<keyword evidence="6" id="KW-0326">Glycosidase</keyword>
<keyword evidence="5" id="KW-0119">Carbohydrate metabolism</keyword>
<organism evidence="8 9">
    <name type="scientific">Ceraceosorus bombacis</name>
    <dbReference type="NCBI Taxonomy" id="401625"/>
    <lineage>
        <taxon>Eukaryota</taxon>
        <taxon>Fungi</taxon>
        <taxon>Dikarya</taxon>
        <taxon>Basidiomycota</taxon>
        <taxon>Ustilaginomycotina</taxon>
        <taxon>Exobasidiomycetes</taxon>
        <taxon>Ceraceosorales</taxon>
        <taxon>Ceraceosoraceae</taxon>
        <taxon>Ceraceosorus</taxon>
    </lineage>
</organism>
<feature type="domain" description="Glycosyl hydrolase family 13 catalytic" evidence="7">
    <location>
        <begin position="16"/>
        <end position="426"/>
    </location>
</feature>
<dbReference type="CDD" id="cd11318">
    <property type="entry name" value="AmyAc_bac_fung_AmyA"/>
    <property type="match status" value="1"/>
</dbReference>
<dbReference type="OrthoDB" id="550577at2759"/>
<sequence>MSSAANKHHSEAAHAPVMLQGFEWNTPAGGNHWQWLRDNAARFAAMGITAIWIPPATKGGNQDGTGYDIYDMWDLGEFERKPGEGDGTRTKYGTRQQLEECIGALRQHHIVVYMDLVWNHKDGADGTENFKAIKVDSENRSKDISEPIEIEGWTSFTFPGRQAKHSGFQWSFNHFTGVDYDNKSGDKSIYRIVGEGKDWADDVDEEKGGFDFLLGADIDHAHPDVREEFTRYAKWLVRTFPIAGMRFDAVKHFSRAFLASMVKVMREEARQIRKEAGKEPFDETDGPCLFAVGELWKDSIETIVHYVTNFEGEQMSLFDAPLHYNFKEAGDTAENFDLRKILDGTMMQKRPIDAVTLVENHDTQPGQSLASPISAIFKPLAYALILLRAEGYPCVFLGDLDGCHAEGDSQPSVPKMNDLDKFIKARKYFGAGEQREYWDHPNCIGWVRTGADENGGCAVVLCNGSGDGGKRMEIGKDHAGEKWVDVVGWRKGEVTIGDDGWADFHCHPRSAAIWARKDADAIKEFA</sequence>
<reference evidence="8 9" key="1">
    <citation type="submission" date="2014-09" db="EMBL/GenBank/DDBJ databases">
        <authorList>
            <person name="Magalhaes I.L.F."/>
            <person name="Oliveira U."/>
            <person name="Santos F.R."/>
            <person name="Vidigal T.H.D.A."/>
            <person name="Brescovit A.D."/>
            <person name="Santos A.J."/>
        </authorList>
    </citation>
    <scope>NUCLEOTIDE SEQUENCE [LARGE SCALE GENOMIC DNA]</scope>
</reference>